<dbReference type="EMBL" id="JAPFRF010000012">
    <property type="protein sequence ID" value="KAJ7314086.1"/>
    <property type="molecule type" value="Genomic_DNA"/>
</dbReference>
<dbReference type="GO" id="GO:0005634">
    <property type="term" value="C:nucleus"/>
    <property type="evidence" value="ECO:0007669"/>
    <property type="project" value="UniProtKB-SubCell"/>
</dbReference>
<comment type="subunit">
    <text evidence="12">Monomer. Homodecamer; composed of 2 back to back homopentamers. The protein may exist as monomer in solution and oiligomerizes upon ligand binding.</text>
</comment>
<comment type="similarity">
    <text evidence="2">Belongs to the mab-21 family.</text>
</comment>
<evidence type="ECO:0000256" key="10">
    <source>
        <dbReference type="ARBA" id="ARBA00040978"/>
    </source>
</evidence>
<organism evidence="17 18">
    <name type="scientific">Phrynocephalus forsythii</name>
    <dbReference type="NCBI Taxonomy" id="171643"/>
    <lineage>
        <taxon>Eukaryota</taxon>
        <taxon>Metazoa</taxon>
        <taxon>Chordata</taxon>
        <taxon>Craniata</taxon>
        <taxon>Vertebrata</taxon>
        <taxon>Euteleostomi</taxon>
        <taxon>Lepidosauria</taxon>
        <taxon>Squamata</taxon>
        <taxon>Bifurcata</taxon>
        <taxon>Unidentata</taxon>
        <taxon>Episquamata</taxon>
        <taxon>Toxicofera</taxon>
        <taxon>Iguania</taxon>
        <taxon>Acrodonta</taxon>
        <taxon>Agamidae</taxon>
        <taxon>Agaminae</taxon>
        <taxon>Phrynocephalus</taxon>
    </lineage>
</organism>
<dbReference type="GO" id="GO:0016779">
    <property type="term" value="F:nucleotidyltransferase activity"/>
    <property type="evidence" value="ECO:0007669"/>
    <property type="project" value="UniProtKB-KW"/>
</dbReference>
<protein>
    <recommendedName>
        <fullName evidence="10">Putative nucleotidyltransferase MAB21L1</fullName>
    </recommendedName>
    <alternativeName>
        <fullName evidence="11">Protein mab-21-like 1</fullName>
    </alternativeName>
</protein>
<feature type="region of interest" description="Disordered" evidence="14">
    <location>
        <begin position="493"/>
        <end position="514"/>
    </location>
</feature>
<evidence type="ECO:0000256" key="12">
    <source>
        <dbReference type="ARBA" id="ARBA00046795"/>
    </source>
</evidence>
<feature type="domain" description="Mab-21-like nucleotidyltransferase" evidence="15">
    <location>
        <begin position="176"/>
        <end position="327"/>
    </location>
</feature>
<dbReference type="InterPro" id="IPR046903">
    <property type="entry name" value="Mab-21-like_nuc_Trfase"/>
</dbReference>
<dbReference type="Pfam" id="PF20266">
    <property type="entry name" value="Mab-21_C"/>
    <property type="match status" value="1"/>
</dbReference>
<keyword evidence="5" id="KW-0548">Nucleotidyltransferase</keyword>
<keyword evidence="6" id="KW-0479">Metal-binding</keyword>
<dbReference type="PANTHER" id="PTHR10656">
    <property type="entry name" value="CELL FATE DETERMINING PROTEIN MAB21-RELATED"/>
    <property type="match status" value="1"/>
</dbReference>
<comment type="subcellular location">
    <subcellularLocation>
        <location evidence="1">Nucleus</location>
    </subcellularLocation>
</comment>
<dbReference type="GO" id="GO:0000166">
    <property type="term" value="F:nucleotide binding"/>
    <property type="evidence" value="ECO:0007669"/>
    <property type="project" value="UniProtKB-KW"/>
</dbReference>
<dbReference type="PANTHER" id="PTHR10656:SF38">
    <property type="entry name" value="NUCLEOTIDYLTRANSFERASE MAB21L1-RELATED"/>
    <property type="match status" value="1"/>
</dbReference>
<keyword evidence="13" id="KW-0175">Coiled coil</keyword>
<evidence type="ECO:0000313" key="17">
    <source>
        <dbReference type="EMBL" id="KAJ7314086.1"/>
    </source>
</evidence>
<evidence type="ECO:0000256" key="8">
    <source>
        <dbReference type="ARBA" id="ARBA00022842"/>
    </source>
</evidence>
<dbReference type="Gene3D" id="1.10.1410.40">
    <property type="match status" value="1"/>
</dbReference>
<sequence length="514" mass="58202">MDPGDRERCLQQFYADHVFLLGDKDWRVGKNFFVVKTAVEKVVKWAYESSTGLFPGGAVPAGSYAEGLHLQVAGRSNGFDFLVPVRYNPRLALVSGSLAKDAVAGYKKQLPTYIFRDQGLPVFRRGTQILVDLEALGETYVKVFCDKPEGGSDDYEDDDRDLDHLEACEESLNYHNLDPVQILRDFHHHVEIALNPEYSHPRQNDPVFQQRLFPSRVPKIDQRMREKITLEALDVDGPAIRLTFDEGVEAVPVKLVPAIQGSVHLSNQCVREDLTHLSDWWDGDAVDEKSSFLRKAAAVQETGPELVAKGGFWRLSFSQAEALILDNIDADGGQRKAALRLLKFVNKTRWTPEYGNILTSYHLKTVLLWCYDIYPQKAQWETLSSSLKALLGLLRHTLTKGNLPHYFLASVNLLNRCYKSSNPIDRSLVLEALCRETEVMLADPVGYLRPERKPQDYNANEEYEEKMAALEEFKEKYEEELKELKRMEGGCTYDEMETTQGAGAEASLRTTAST</sequence>
<evidence type="ECO:0000256" key="1">
    <source>
        <dbReference type="ARBA" id="ARBA00004123"/>
    </source>
</evidence>
<evidence type="ECO:0000256" key="14">
    <source>
        <dbReference type="SAM" id="MobiDB-lite"/>
    </source>
</evidence>
<dbReference type="AlphaFoldDB" id="A0A9Q0XGY5"/>
<evidence type="ECO:0000256" key="4">
    <source>
        <dbReference type="ARBA" id="ARBA00022679"/>
    </source>
</evidence>
<gene>
    <name evidence="17" type="ORF">JRQ81_006021</name>
</gene>
<dbReference type="GO" id="GO:0046872">
    <property type="term" value="F:metal ion binding"/>
    <property type="evidence" value="ECO:0007669"/>
    <property type="project" value="UniProtKB-KW"/>
</dbReference>
<evidence type="ECO:0000259" key="16">
    <source>
        <dbReference type="Pfam" id="PF20266"/>
    </source>
</evidence>
<dbReference type="InterPro" id="IPR046906">
    <property type="entry name" value="Mab-21_HhH/H2TH-like"/>
</dbReference>
<feature type="domain" description="Mab-21-like HhH/H2TH-like" evidence="16">
    <location>
        <begin position="335"/>
        <end position="420"/>
    </location>
</feature>
<evidence type="ECO:0000256" key="5">
    <source>
        <dbReference type="ARBA" id="ARBA00022695"/>
    </source>
</evidence>
<keyword evidence="7" id="KW-0547">Nucleotide-binding</keyword>
<evidence type="ECO:0000256" key="3">
    <source>
        <dbReference type="ARBA" id="ARBA00022473"/>
    </source>
</evidence>
<dbReference type="OrthoDB" id="5947963at2759"/>
<evidence type="ECO:0000256" key="13">
    <source>
        <dbReference type="SAM" id="Coils"/>
    </source>
</evidence>
<reference evidence="17" key="1">
    <citation type="journal article" date="2023" name="DNA Res.">
        <title>Chromosome-level genome assembly of Phrynocephalus forsythii using third-generation DNA sequencing and Hi-C analysis.</title>
        <authorList>
            <person name="Qi Y."/>
            <person name="Zhao W."/>
            <person name="Zhao Y."/>
            <person name="Niu C."/>
            <person name="Cao S."/>
            <person name="Zhang Y."/>
        </authorList>
    </citation>
    <scope>NUCLEOTIDE SEQUENCE</scope>
    <source>
        <tissue evidence="17">Muscle</tissue>
    </source>
</reference>
<keyword evidence="8" id="KW-0460">Magnesium</keyword>
<name>A0A9Q0XGY5_9SAUR</name>
<dbReference type="SMART" id="SM01265">
    <property type="entry name" value="Mab-21"/>
    <property type="match status" value="1"/>
</dbReference>
<evidence type="ECO:0000259" key="15">
    <source>
        <dbReference type="Pfam" id="PF03281"/>
    </source>
</evidence>
<comment type="caution">
    <text evidence="17">The sequence shown here is derived from an EMBL/GenBank/DDBJ whole genome shotgun (WGS) entry which is preliminary data.</text>
</comment>
<evidence type="ECO:0000313" key="18">
    <source>
        <dbReference type="Proteomes" id="UP001142489"/>
    </source>
</evidence>
<evidence type="ECO:0000256" key="11">
    <source>
        <dbReference type="ARBA" id="ARBA00041733"/>
    </source>
</evidence>
<evidence type="ECO:0000256" key="7">
    <source>
        <dbReference type="ARBA" id="ARBA00022741"/>
    </source>
</evidence>
<accession>A0A9Q0XGY5</accession>
<evidence type="ECO:0000256" key="6">
    <source>
        <dbReference type="ARBA" id="ARBA00022723"/>
    </source>
</evidence>
<keyword evidence="4" id="KW-0808">Transferase</keyword>
<dbReference type="Pfam" id="PF03281">
    <property type="entry name" value="Mab-21"/>
    <property type="match status" value="1"/>
</dbReference>
<keyword evidence="18" id="KW-1185">Reference proteome</keyword>
<evidence type="ECO:0000256" key="9">
    <source>
        <dbReference type="ARBA" id="ARBA00023242"/>
    </source>
</evidence>
<proteinExistence type="inferred from homology"/>
<dbReference type="InterPro" id="IPR024810">
    <property type="entry name" value="MAB21L/cGLR"/>
</dbReference>
<keyword evidence="3" id="KW-0217">Developmental protein</keyword>
<evidence type="ECO:0000256" key="2">
    <source>
        <dbReference type="ARBA" id="ARBA00008307"/>
    </source>
</evidence>
<feature type="coiled-coil region" evidence="13">
    <location>
        <begin position="460"/>
        <end position="490"/>
    </location>
</feature>
<keyword evidence="9" id="KW-0539">Nucleus</keyword>
<dbReference type="Proteomes" id="UP001142489">
    <property type="component" value="Unassembled WGS sequence"/>
</dbReference>